<dbReference type="Pfam" id="PF00497">
    <property type="entry name" value="SBP_bac_3"/>
    <property type="match status" value="1"/>
</dbReference>
<sequence>MSQITCVAHKNRTQALARLCLAACLLLSYHAWAAPLPIDLFIIDAPPLTLVDDAKGHGILGDAALMAIAKAGYAAHIQVLPWARSQKYVSEKQDLLIAPLSRTPEREDHFTWIAPIMSMGRAFFSLEHRVSSFAEAKRIYHVIGVGLGSAQEEILRAQGFSDKQIHPLTIGENPAQMLLKGRIDAWFNGVPESQYIWSRVSSRKLLMSPALSTIDLYLACSKQCSAEQVHALREAIEALRRDGTLARIQKEYLSQQ</sequence>
<name>A0A7Y7WAH0_9PSED</name>
<dbReference type="RefSeq" id="WP_177143247.1">
    <property type="nucleotide sequence ID" value="NZ_JACAPU010000002.1"/>
</dbReference>
<dbReference type="Proteomes" id="UP000582981">
    <property type="component" value="Unassembled WGS sequence"/>
</dbReference>
<dbReference type="InterPro" id="IPR001638">
    <property type="entry name" value="Solute-binding_3/MltF_N"/>
</dbReference>
<feature type="signal peptide" evidence="1">
    <location>
        <begin position="1"/>
        <end position="33"/>
    </location>
</feature>
<feature type="chain" id="PRO_5031081201" evidence="1">
    <location>
        <begin position="34"/>
        <end position="256"/>
    </location>
</feature>
<dbReference type="SUPFAM" id="SSF53850">
    <property type="entry name" value="Periplasmic binding protein-like II"/>
    <property type="match status" value="1"/>
</dbReference>
<evidence type="ECO:0000256" key="1">
    <source>
        <dbReference type="SAM" id="SignalP"/>
    </source>
</evidence>
<evidence type="ECO:0000313" key="4">
    <source>
        <dbReference type="Proteomes" id="UP000582981"/>
    </source>
</evidence>
<gene>
    <name evidence="3" type="ORF">HX829_02820</name>
</gene>
<dbReference type="PANTHER" id="PTHR38834:SF3">
    <property type="entry name" value="SOLUTE-BINDING PROTEIN FAMILY 3_N-TERMINAL DOMAIN-CONTAINING PROTEIN"/>
    <property type="match status" value="1"/>
</dbReference>
<accession>A0A7Y7WAH0</accession>
<evidence type="ECO:0000313" key="3">
    <source>
        <dbReference type="EMBL" id="NWB45413.1"/>
    </source>
</evidence>
<dbReference type="PANTHER" id="PTHR38834">
    <property type="entry name" value="PERIPLASMIC SUBSTRATE BINDING PROTEIN FAMILY 3"/>
    <property type="match status" value="1"/>
</dbReference>
<proteinExistence type="predicted"/>
<dbReference type="EMBL" id="JACAPU010000002">
    <property type="protein sequence ID" value="NWB45413.1"/>
    <property type="molecule type" value="Genomic_DNA"/>
</dbReference>
<reference evidence="3 4" key="1">
    <citation type="submission" date="2020-04" db="EMBL/GenBank/DDBJ databases">
        <title>Molecular characterization of pseudomonads from Agaricus bisporus reveal novel blotch 2 pathogens in Western Europe.</title>
        <authorList>
            <person name="Taparia T."/>
            <person name="Krijger M."/>
            <person name="Haynes E."/>
            <person name="Elpinstone J.G."/>
            <person name="Noble R."/>
            <person name="Van Der Wolf J."/>
        </authorList>
    </citation>
    <scope>NUCLEOTIDE SEQUENCE [LARGE SCALE GENOMIC DNA]</scope>
    <source>
        <strain evidence="3 4">F1001</strain>
    </source>
</reference>
<feature type="domain" description="Solute-binding protein family 3/N-terminal" evidence="2">
    <location>
        <begin position="44"/>
        <end position="254"/>
    </location>
</feature>
<dbReference type="Gene3D" id="3.40.190.10">
    <property type="entry name" value="Periplasmic binding protein-like II"/>
    <property type="match status" value="2"/>
</dbReference>
<organism evidence="3 4">
    <name type="scientific">Pseudomonas gingeri</name>
    <dbReference type="NCBI Taxonomy" id="117681"/>
    <lineage>
        <taxon>Bacteria</taxon>
        <taxon>Pseudomonadati</taxon>
        <taxon>Pseudomonadota</taxon>
        <taxon>Gammaproteobacteria</taxon>
        <taxon>Pseudomonadales</taxon>
        <taxon>Pseudomonadaceae</taxon>
        <taxon>Pseudomonas</taxon>
    </lineage>
</organism>
<dbReference type="AlphaFoldDB" id="A0A7Y7WAH0"/>
<comment type="caution">
    <text evidence="3">The sequence shown here is derived from an EMBL/GenBank/DDBJ whole genome shotgun (WGS) entry which is preliminary data.</text>
</comment>
<evidence type="ECO:0000259" key="2">
    <source>
        <dbReference type="Pfam" id="PF00497"/>
    </source>
</evidence>
<protein>
    <submittedName>
        <fullName evidence="3">ABC transporter substrate-binding protein</fullName>
    </submittedName>
</protein>
<keyword evidence="1" id="KW-0732">Signal</keyword>